<dbReference type="PANTHER" id="PTHR11360:SF284">
    <property type="entry name" value="EG:103B4.3 PROTEIN-RELATED"/>
    <property type="match status" value="1"/>
</dbReference>
<organism evidence="3 4">
    <name type="scientific">Allacma fusca</name>
    <dbReference type="NCBI Taxonomy" id="39272"/>
    <lineage>
        <taxon>Eukaryota</taxon>
        <taxon>Metazoa</taxon>
        <taxon>Ecdysozoa</taxon>
        <taxon>Arthropoda</taxon>
        <taxon>Hexapoda</taxon>
        <taxon>Collembola</taxon>
        <taxon>Symphypleona</taxon>
        <taxon>Sminthuridae</taxon>
        <taxon>Allacma</taxon>
    </lineage>
</organism>
<feature type="transmembrane region" description="Helical" evidence="2">
    <location>
        <begin position="64"/>
        <end position="89"/>
    </location>
</feature>
<keyword evidence="2" id="KW-0472">Membrane</keyword>
<dbReference type="InterPro" id="IPR011701">
    <property type="entry name" value="MFS"/>
</dbReference>
<feature type="transmembrane region" description="Helical" evidence="2">
    <location>
        <begin position="480"/>
        <end position="503"/>
    </location>
</feature>
<feature type="transmembrane region" description="Helical" evidence="2">
    <location>
        <begin position="207"/>
        <end position="226"/>
    </location>
</feature>
<feature type="transmembrane region" description="Helical" evidence="2">
    <location>
        <begin position="169"/>
        <end position="195"/>
    </location>
</feature>
<feature type="transmembrane region" description="Helical" evidence="2">
    <location>
        <begin position="545"/>
        <end position="571"/>
    </location>
</feature>
<dbReference type="CDD" id="cd17352">
    <property type="entry name" value="MFS_MCT_SLC16"/>
    <property type="match status" value="1"/>
</dbReference>
<comment type="caution">
    <text evidence="3">The sequence shown here is derived from an EMBL/GenBank/DDBJ whole genome shotgun (WGS) entry which is preliminary data.</text>
</comment>
<dbReference type="OrthoDB" id="6509908at2759"/>
<keyword evidence="4" id="KW-1185">Reference proteome</keyword>
<feature type="transmembrane region" description="Helical" evidence="2">
    <location>
        <begin position="389"/>
        <end position="412"/>
    </location>
</feature>
<feature type="transmembrane region" description="Helical" evidence="2">
    <location>
        <begin position="135"/>
        <end position="157"/>
    </location>
</feature>
<keyword evidence="2" id="KW-0812">Transmembrane</keyword>
<feature type="transmembrane region" description="Helical" evidence="2">
    <location>
        <begin position="424"/>
        <end position="442"/>
    </location>
</feature>
<name>A0A8J2KFA5_9HEXA</name>
<dbReference type="AlphaFoldDB" id="A0A8J2KFA5"/>
<evidence type="ECO:0000256" key="1">
    <source>
        <dbReference type="SAM" id="MobiDB-lite"/>
    </source>
</evidence>
<feature type="transmembrane region" description="Helical" evidence="2">
    <location>
        <begin position="515"/>
        <end position="533"/>
    </location>
</feature>
<feature type="transmembrane region" description="Helical" evidence="2">
    <location>
        <begin position="110"/>
        <end position="129"/>
    </location>
</feature>
<evidence type="ECO:0000256" key="2">
    <source>
        <dbReference type="SAM" id="Phobius"/>
    </source>
</evidence>
<accession>A0A8J2KFA5</accession>
<sequence>MRPGVSGQSKVIVKKTRFTSECALPIVQASKNILQNTKDSVKIIGLDDQEIHAEEIIVAPDGGWGWVIVLGSFVSNVMVDGIVFSFGIISEKIKQTILKEENSNTKESEIAWVLSLLTAFYCLAGPIGSVLANKYGFRVVATIGSGIASSSFALTYLNSRYTVNLTAMYIFCGVMGGTGLSLLFTPSVLAVGFYFEKHRALATSWRITLLIEAGILLACSICTATYRPLRPKFIKPTTKAVKPKGEIFLFTKNSAGDNQEVGETLPQTRDSANDKANDGDAQKLMFGHSVLATNIETGVLEIRPEADVESINKPLNRADIYYTGSLKQIPAYADTVGSGHLSRHAWSAAVTRPHSIRIPAKNTGLQCCVRKLQDFSNLMDFTLLTQPAVALYLSACFVVSLGFFAPYTYLIGLAKENGLKESDASVFISVIGASNTVGRIACGLFADMKIIHPLLTDGFSLLLCGTATTIVPFLHDYWLFFAYSVLFGFAIAFHVSLLTINLVEIVGLDHLTSAFGLLILVQGLAFLFGNPLSGVMFDMTGNYNYTFWIMGSLMTLADISKIWIQVILNLFEPQSMRELFNEPGSKIIFG</sequence>
<feature type="region of interest" description="Disordered" evidence="1">
    <location>
        <begin position="258"/>
        <end position="277"/>
    </location>
</feature>
<dbReference type="Proteomes" id="UP000708208">
    <property type="component" value="Unassembled WGS sequence"/>
</dbReference>
<gene>
    <name evidence="3" type="ORF">AFUS01_LOCUS26091</name>
</gene>
<dbReference type="GO" id="GO:0008028">
    <property type="term" value="F:monocarboxylic acid transmembrane transporter activity"/>
    <property type="evidence" value="ECO:0007669"/>
    <property type="project" value="TreeGrafter"/>
</dbReference>
<dbReference type="InterPro" id="IPR050327">
    <property type="entry name" value="Proton-linked_MCT"/>
</dbReference>
<evidence type="ECO:0000313" key="3">
    <source>
        <dbReference type="EMBL" id="CAG7815407.1"/>
    </source>
</evidence>
<evidence type="ECO:0008006" key="5">
    <source>
        <dbReference type="Google" id="ProtNLM"/>
    </source>
</evidence>
<reference evidence="3" key="1">
    <citation type="submission" date="2021-06" db="EMBL/GenBank/DDBJ databases">
        <authorList>
            <person name="Hodson N. C."/>
            <person name="Mongue J. A."/>
            <person name="Jaron S. K."/>
        </authorList>
    </citation>
    <scope>NUCLEOTIDE SEQUENCE</scope>
</reference>
<protein>
    <recommendedName>
        <fullName evidence="5">Monocarboxylate transporter</fullName>
    </recommendedName>
</protein>
<dbReference type="EMBL" id="CAJVCH010343535">
    <property type="protein sequence ID" value="CAG7815407.1"/>
    <property type="molecule type" value="Genomic_DNA"/>
</dbReference>
<feature type="transmembrane region" description="Helical" evidence="2">
    <location>
        <begin position="454"/>
        <end position="474"/>
    </location>
</feature>
<evidence type="ECO:0000313" key="4">
    <source>
        <dbReference type="Proteomes" id="UP000708208"/>
    </source>
</evidence>
<dbReference type="PANTHER" id="PTHR11360">
    <property type="entry name" value="MONOCARBOXYLATE TRANSPORTER"/>
    <property type="match status" value="1"/>
</dbReference>
<keyword evidence="2" id="KW-1133">Transmembrane helix</keyword>
<dbReference type="Pfam" id="PF07690">
    <property type="entry name" value="MFS_1"/>
    <property type="match status" value="2"/>
</dbReference>
<proteinExistence type="predicted"/>